<protein>
    <recommendedName>
        <fullName evidence="2">DUF4926 domain-containing protein</fullName>
    </recommendedName>
</protein>
<dbReference type="EMBL" id="UOEU01000763">
    <property type="protein sequence ID" value="VAW39727.1"/>
    <property type="molecule type" value="Genomic_DNA"/>
</dbReference>
<gene>
    <name evidence="1" type="ORF">MNBD_CHLOROFLEXI01-4089</name>
</gene>
<sequence length="85" mass="9462">MTNEQMIDTIQLLDVVALAENLPKQNLRRGEVGAVVECYPNDAYEVEFVAQDGYTYALVTVPGGQLIPLRQKRDHLDVVTEPAAF</sequence>
<evidence type="ECO:0008006" key="2">
    <source>
        <dbReference type="Google" id="ProtNLM"/>
    </source>
</evidence>
<organism evidence="1">
    <name type="scientific">hydrothermal vent metagenome</name>
    <dbReference type="NCBI Taxonomy" id="652676"/>
    <lineage>
        <taxon>unclassified sequences</taxon>
        <taxon>metagenomes</taxon>
        <taxon>ecological metagenomes</taxon>
    </lineage>
</organism>
<name>A0A3B0VN30_9ZZZZ</name>
<dbReference type="InterPro" id="IPR032568">
    <property type="entry name" value="DUF4926"/>
</dbReference>
<proteinExistence type="predicted"/>
<dbReference type="AlphaFoldDB" id="A0A3B0VN30"/>
<evidence type="ECO:0000313" key="1">
    <source>
        <dbReference type="EMBL" id="VAW39727.1"/>
    </source>
</evidence>
<dbReference type="Pfam" id="PF16277">
    <property type="entry name" value="DUF4926"/>
    <property type="match status" value="1"/>
</dbReference>
<accession>A0A3B0VN30</accession>
<reference evidence="1" key="1">
    <citation type="submission" date="2018-06" db="EMBL/GenBank/DDBJ databases">
        <authorList>
            <person name="Zhirakovskaya E."/>
        </authorList>
    </citation>
    <scope>NUCLEOTIDE SEQUENCE</scope>
</reference>